<sequence>MIKTKGLRFSFSHQASPAIDQIDLDIKTGEAFVLLGPKGAGKTTLVQVLAGLLRGYQGQIQLGTQPLETADQGIYESLGLLSEGHYLRLSVFENLQYFKGFYQGPCRPIDELLDQLGLRSLRDQPAGQLSQGEARRLSLARALLHNPSILLLDQPGQGLEPDWVLQIERLLKTEKEAGKTLFFTADSIDFTAHLADQVGFMAGGKILAQGNILQLLKNRQENPLVLEWEEKGELREARFPLLGLDQNPEFQRLLALGPKALYTQNADLAQAYREFTGRPL</sequence>
<evidence type="ECO:0000256" key="2">
    <source>
        <dbReference type="ARBA" id="ARBA00022448"/>
    </source>
</evidence>
<comment type="similarity">
    <text evidence="1">Belongs to the ABC transporter superfamily.</text>
</comment>
<dbReference type="Gene3D" id="3.40.50.300">
    <property type="entry name" value="P-loop containing nucleotide triphosphate hydrolases"/>
    <property type="match status" value="1"/>
</dbReference>
<dbReference type="InterPro" id="IPR003439">
    <property type="entry name" value="ABC_transporter-like_ATP-bd"/>
</dbReference>
<dbReference type="PROSITE" id="PS00211">
    <property type="entry name" value="ABC_TRANSPORTER_1"/>
    <property type="match status" value="1"/>
</dbReference>
<dbReference type="InterPro" id="IPR050763">
    <property type="entry name" value="ABC_transporter_ATP-binding"/>
</dbReference>
<evidence type="ECO:0000313" key="8">
    <source>
        <dbReference type="Proteomes" id="UP000178449"/>
    </source>
</evidence>
<proteinExistence type="inferred from homology"/>
<dbReference type="STRING" id="1817772.A2527_07080"/>
<accession>A0A1F6GBL1</accession>
<dbReference type="InterPro" id="IPR017871">
    <property type="entry name" value="ABC_transporter-like_CS"/>
</dbReference>
<comment type="caution">
    <text evidence="7">The sequence shown here is derived from an EMBL/GenBank/DDBJ whole genome shotgun (WGS) entry which is preliminary data.</text>
</comment>
<dbReference type="InterPro" id="IPR027417">
    <property type="entry name" value="P-loop_NTPase"/>
</dbReference>
<dbReference type="Proteomes" id="UP000178449">
    <property type="component" value="Unassembled WGS sequence"/>
</dbReference>
<dbReference type="SUPFAM" id="SSF52540">
    <property type="entry name" value="P-loop containing nucleoside triphosphate hydrolases"/>
    <property type="match status" value="1"/>
</dbReference>
<dbReference type="PANTHER" id="PTHR42711">
    <property type="entry name" value="ABC TRANSPORTER ATP-BINDING PROTEIN"/>
    <property type="match status" value="1"/>
</dbReference>
<keyword evidence="3" id="KW-0536">Nodulation</keyword>
<keyword evidence="4" id="KW-0547">Nucleotide-binding</keyword>
<organism evidence="7 8">
    <name type="scientific">Candidatus Lambdaproteobacteria bacterium RIFOXYD2_FULL_50_16</name>
    <dbReference type="NCBI Taxonomy" id="1817772"/>
    <lineage>
        <taxon>Bacteria</taxon>
        <taxon>Pseudomonadati</taxon>
        <taxon>Pseudomonadota</taxon>
        <taxon>Candidatus Lambdaproteobacteria</taxon>
    </lineage>
</organism>
<protein>
    <recommendedName>
        <fullName evidence="6">ABC transporter domain-containing protein</fullName>
    </recommendedName>
</protein>
<evidence type="ECO:0000259" key="6">
    <source>
        <dbReference type="PROSITE" id="PS50893"/>
    </source>
</evidence>
<dbReference type="InterPro" id="IPR003593">
    <property type="entry name" value="AAA+_ATPase"/>
</dbReference>
<gene>
    <name evidence="7" type="ORF">A2527_07080</name>
</gene>
<dbReference type="Pfam" id="PF00005">
    <property type="entry name" value="ABC_tran"/>
    <property type="match status" value="1"/>
</dbReference>
<evidence type="ECO:0000256" key="3">
    <source>
        <dbReference type="ARBA" id="ARBA00022458"/>
    </source>
</evidence>
<dbReference type="EMBL" id="MFNE01000022">
    <property type="protein sequence ID" value="OGG95469.1"/>
    <property type="molecule type" value="Genomic_DNA"/>
</dbReference>
<evidence type="ECO:0000256" key="4">
    <source>
        <dbReference type="ARBA" id="ARBA00022741"/>
    </source>
</evidence>
<dbReference type="PANTHER" id="PTHR42711:SF5">
    <property type="entry name" value="ABC TRANSPORTER ATP-BINDING PROTEIN NATA"/>
    <property type="match status" value="1"/>
</dbReference>
<feature type="domain" description="ABC transporter" evidence="6">
    <location>
        <begin position="2"/>
        <end position="228"/>
    </location>
</feature>
<dbReference type="GO" id="GO:0005524">
    <property type="term" value="F:ATP binding"/>
    <property type="evidence" value="ECO:0007669"/>
    <property type="project" value="UniProtKB-KW"/>
</dbReference>
<keyword evidence="2" id="KW-0813">Transport</keyword>
<evidence type="ECO:0000256" key="1">
    <source>
        <dbReference type="ARBA" id="ARBA00005417"/>
    </source>
</evidence>
<dbReference type="AlphaFoldDB" id="A0A1F6GBL1"/>
<reference evidence="7 8" key="1">
    <citation type="journal article" date="2016" name="Nat. Commun.">
        <title>Thousands of microbial genomes shed light on interconnected biogeochemical processes in an aquifer system.</title>
        <authorList>
            <person name="Anantharaman K."/>
            <person name="Brown C.T."/>
            <person name="Hug L.A."/>
            <person name="Sharon I."/>
            <person name="Castelle C.J."/>
            <person name="Probst A.J."/>
            <person name="Thomas B.C."/>
            <person name="Singh A."/>
            <person name="Wilkins M.J."/>
            <person name="Karaoz U."/>
            <person name="Brodie E.L."/>
            <person name="Williams K.H."/>
            <person name="Hubbard S.S."/>
            <person name="Banfield J.F."/>
        </authorList>
    </citation>
    <scope>NUCLEOTIDE SEQUENCE [LARGE SCALE GENOMIC DNA]</scope>
</reference>
<keyword evidence="5" id="KW-0067">ATP-binding</keyword>
<dbReference type="PROSITE" id="PS50893">
    <property type="entry name" value="ABC_TRANSPORTER_2"/>
    <property type="match status" value="1"/>
</dbReference>
<name>A0A1F6GBL1_9PROT</name>
<evidence type="ECO:0000256" key="5">
    <source>
        <dbReference type="ARBA" id="ARBA00022840"/>
    </source>
</evidence>
<evidence type="ECO:0000313" key="7">
    <source>
        <dbReference type="EMBL" id="OGG95469.1"/>
    </source>
</evidence>
<dbReference type="GO" id="GO:0016887">
    <property type="term" value="F:ATP hydrolysis activity"/>
    <property type="evidence" value="ECO:0007669"/>
    <property type="project" value="InterPro"/>
</dbReference>
<dbReference type="SMART" id="SM00382">
    <property type="entry name" value="AAA"/>
    <property type="match status" value="1"/>
</dbReference>